<dbReference type="AlphaFoldDB" id="A0A3R7MGH5"/>
<evidence type="ECO:0000313" key="5">
    <source>
        <dbReference type="Proteomes" id="UP000283509"/>
    </source>
</evidence>
<feature type="repeat" description="ANK" evidence="1">
    <location>
        <begin position="21"/>
        <end position="53"/>
    </location>
</feature>
<evidence type="ECO:0000256" key="1">
    <source>
        <dbReference type="PROSITE-ProRule" id="PRU00023"/>
    </source>
</evidence>
<feature type="coiled-coil region" evidence="2">
    <location>
        <begin position="147"/>
        <end position="230"/>
    </location>
</feature>
<keyword evidence="1" id="KW-0040">ANK repeat</keyword>
<comment type="caution">
    <text evidence="4">The sequence shown here is derived from an EMBL/GenBank/DDBJ whole genome shotgun (WGS) entry which is preliminary data.</text>
</comment>
<gene>
    <name evidence="4" type="ORF">C7M84_024811</name>
</gene>
<dbReference type="OrthoDB" id="19174at2759"/>
<dbReference type="STRING" id="6689.A0A3R7MGH5"/>
<keyword evidence="5" id="KW-1185">Reference proteome</keyword>
<reference evidence="4 5" key="1">
    <citation type="submission" date="2018-04" db="EMBL/GenBank/DDBJ databases">
        <authorList>
            <person name="Zhang X."/>
            <person name="Yuan J."/>
            <person name="Li F."/>
            <person name="Xiang J."/>
        </authorList>
    </citation>
    <scope>NUCLEOTIDE SEQUENCE [LARGE SCALE GENOMIC DNA]</scope>
    <source>
        <tissue evidence="4">Muscle</tissue>
    </source>
</reference>
<dbReference type="Gene3D" id="1.25.40.20">
    <property type="entry name" value="Ankyrin repeat-containing domain"/>
    <property type="match status" value="1"/>
</dbReference>
<feature type="region of interest" description="Disordered" evidence="3">
    <location>
        <begin position="231"/>
        <end position="277"/>
    </location>
</feature>
<name>A0A3R7MGH5_PENVA</name>
<keyword evidence="2" id="KW-0175">Coiled coil</keyword>
<dbReference type="PROSITE" id="PS50088">
    <property type="entry name" value="ANK_REPEAT"/>
    <property type="match status" value="1"/>
</dbReference>
<organism evidence="4 5">
    <name type="scientific">Penaeus vannamei</name>
    <name type="common">Whiteleg shrimp</name>
    <name type="synonym">Litopenaeus vannamei</name>
    <dbReference type="NCBI Taxonomy" id="6689"/>
    <lineage>
        <taxon>Eukaryota</taxon>
        <taxon>Metazoa</taxon>
        <taxon>Ecdysozoa</taxon>
        <taxon>Arthropoda</taxon>
        <taxon>Crustacea</taxon>
        <taxon>Multicrustacea</taxon>
        <taxon>Malacostraca</taxon>
        <taxon>Eumalacostraca</taxon>
        <taxon>Eucarida</taxon>
        <taxon>Decapoda</taxon>
        <taxon>Dendrobranchiata</taxon>
        <taxon>Penaeoidea</taxon>
        <taxon>Penaeidae</taxon>
        <taxon>Penaeus</taxon>
    </lineage>
</organism>
<evidence type="ECO:0000256" key="2">
    <source>
        <dbReference type="SAM" id="Coils"/>
    </source>
</evidence>
<dbReference type="EMBL" id="QCYY01000894">
    <property type="protein sequence ID" value="ROT82023.1"/>
    <property type="molecule type" value="Genomic_DNA"/>
</dbReference>
<sequence length="277" mass="31737">MTALEVLERKGARLEETTTDGGDTPLHLAASEGHLHVVFLLLSLKVSPEPKNRRGETPQDVLKRHSPTPNCNMEIFRDISKTQIMKKWMEIERNRSTCLTREVRMQQVSARWRSPSRPRGMRQGGVRGRSGALPKREKEGGQCVLSQEDMEEKLREKDAEAVKMKIENASLKQKLRHCEDARDRLISDMPEAYSHIADLRVQLGAARQEVSSLEVRLRDKEDFIEDLRRQNAFHMAEASLSRRARTSMSSRAKMSEQQSENESGQESEDESQQKSKE</sequence>
<feature type="region of interest" description="Disordered" evidence="3">
    <location>
        <begin position="49"/>
        <end position="68"/>
    </location>
</feature>
<evidence type="ECO:0000313" key="4">
    <source>
        <dbReference type="EMBL" id="ROT82023.1"/>
    </source>
</evidence>
<dbReference type="InterPro" id="IPR002110">
    <property type="entry name" value="Ankyrin_rpt"/>
</dbReference>
<feature type="region of interest" description="Disordered" evidence="3">
    <location>
        <begin position="109"/>
        <end position="142"/>
    </location>
</feature>
<proteinExistence type="predicted"/>
<dbReference type="SMART" id="SM00248">
    <property type="entry name" value="ANK"/>
    <property type="match status" value="1"/>
</dbReference>
<feature type="compositionally biased region" description="Low complexity" evidence="3">
    <location>
        <begin position="238"/>
        <end position="262"/>
    </location>
</feature>
<protein>
    <submittedName>
        <fullName evidence="4">Uncharacterized protein</fullName>
    </submittedName>
</protein>
<dbReference type="SUPFAM" id="SSF48403">
    <property type="entry name" value="Ankyrin repeat"/>
    <property type="match status" value="1"/>
</dbReference>
<dbReference type="Proteomes" id="UP000283509">
    <property type="component" value="Unassembled WGS sequence"/>
</dbReference>
<reference evidence="4 5" key="2">
    <citation type="submission" date="2019-01" db="EMBL/GenBank/DDBJ databases">
        <title>The decoding of complex shrimp genome reveals the adaptation for benthos swimmer, frequently molting mechanism and breeding impact on genome.</title>
        <authorList>
            <person name="Sun Y."/>
            <person name="Gao Y."/>
            <person name="Yu Y."/>
        </authorList>
    </citation>
    <scope>NUCLEOTIDE SEQUENCE [LARGE SCALE GENOMIC DNA]</scope>
    <source>
        <tissue evidence="4">Muscle</tissue>
    </source>
</reference>
<evidence type="ECO:0000256" key="3">
    <source>
        <dbReference type="SAM" id="MobiDB-lite"/>
    </source>
</evidence>
<feature type="compositionally biased region" description="Basic and acidic residues" evidence="3">
    <location>
        <begin position="49"/>
        <end position="63"/>
    </location>
</feature>
<dbReference type="PROSITE" id="PS50297">
    <property type="entry name" value="ANK_REP_REGION"/>
    <property type="match status" value="1"/>
</dbReference>
<dbReference type="InterPro" id="IPR036770">
    <property type="entry name" value="Ankyrin_rpt-contain_sf"/>
</dbReference>
<accession>A0A3R7MGH5</accession>
<dbReference type="Pfam" id="PF00023">
    <property type="entry name" value="Ank"/>
    <property type="match status" value="1"/>
</dbReference>